<dbReference type="PANTHER" id="PTHR43273:SF3">
    <property type="entry name" value="ANAEROBIC SULFATASE-MATURATING ENZYME HOMOLOG ASLB-RELATED"/>
    <property type="match status" value="1"/>
</dbReference>
<dbReference type="EMBL" id="PDHH01000008">
    <property type="protein sequence ID" value="PSM51367.1"/>
    <property type="molecule type" value="Genomic_DNA"/>
</dbReference>
<evidence type="ECO:0000313" key="9">
    <source>
        <dbReference type="Proteomes" id="UP000240535"/>
    </source>
</evidence>
<dbReference type="GO" id="GO:0046872">
    <property type="term" value="F:metal ion binding"/>
    <property type="evidence" value="ECO:0007669"/>
    <property type="project" value="UniProtKB-KW"/>
</dbReference>
<dbReference type="SUPFAM" id="SSF102114">
    <property type="entry name" value="Radical SAM enzymes"/>
    <property type="match status" value="1"/>
</dbReference>
<proteinExistence type="inferred from homology"/>
<dbReference type="Proteomes" id="UP000240535">
    <property type="component" value="Unassembled WGS sequence"/>
</dbReference>
<dbReference type="GO" id="GO:0051536">
    <property type="term" value="F:iron-sulfur cluster binding"/>
    <property type="evidence" value="ECO:0007669"/>
    <property type="project" value="UniProtKB-KW"/>
</dbReference>
<feature type="domain" description="4Fe4S-binding SPASM" evidence="7">
    <location>
        <begin position="278"/>
        <end position="332"/>
    </location>
</feature>
<dbReference type="Gene3D" id="3.20.20.70">
    <property type="entry name" value="Aldolase class I"/>
    <property type="match status" value="1"/>
</dbReference>
<dbReference type="InterPro" id="IPR058240">
    <property type="entry name" value="rSAM_sf"/>
</dbReference>
<dbReference type="SFLD" id="SFLDS00029">
    <property type="entry name" value="Radical_SAM"/>
    <property type="match status" value="1"/>
</dbReference>
<dbReference type="AlphaFoldDB" id="A0A2P8QYP6"/>
<organism evidence="8 9">
    <name type="scientific">Campylobacter blaseri</name>
    <dbReference type="NCBI Taxonomy" id="2042961"/>
    <lineage>
        <taxon>Bacteria</taxon>
        <taxon>Pseudomonadati</taxon>
        <taxon>Campylobacterota</taxon>
        <taxon>Epsilonproteobacteria</taxon>
        <taxon>Campylobacterales</taxon>
        <taxon>Campylobacteraceae</taxon>
        <taxon>Campylobacter</taxon>
    </lineage>
</organism>
<dbReference type="InterPro" id="IPR013785">
    <property type="entry name" value="Aldolase_TIM"/>
</dbReference>
<dbReference type="InterPro" id="IPR023867">
    <property type="entry name" value="Sulphatase_maturase_rSAM"/>
</dbReference>
<name>A0A2P8QYP6_9BACT</name>
<reference evidence="9" key="1">
    <citation type="submission" date="2017-10" db="EMBL/GenBank/DDBJ databases">
        <title>Campylobacter species from seals.</title>
        <authorList>
            <person name="Gilbert M.J."/>
            <person name="Zomer A.L."/>
            <person name="Timmerman A.J."/>
            <person name="Duim B."/>
            <person name="Wagenaar J.A."/>
        </authorList>
    </citation>
    <scope>NUCLEOTIDE SEQUENCE [LARGE SCALE GENOMIC DNA]</scope>
    <source>
        <strain evidence="9">17S00004-5</strain>
    </source>
</reference>
<comment type="similarity">
    <text evidence="6">Belongs to the radical SAM superfamily. Anaerobic sulfatase-maturating enzyme family.</text>
</comment>
<keyword evidence="5" id="KW-0411">Iron-sulfur</keyword>
<dbReference type="InterPro" id="IPR007197">
    <property type="entry name" value="rSAM"/>
</dbReference>
<evidence type="ECO:0000256" key="6">
    <source>
        <dbReference type="ARBA" id="ARBA00023601"/>
    </source>
</evidence>
<evidence type="ECO:0000256" key="3">
    <source>
        <dbReference type="ARBA" id="ARBA00022723"/>
    </source>
</evidence>
<gene>
    <name evidence="8" type="ORF">CQ405_08230</name>
</gene>
<dbReference type="PANTHER" id="PTHR43273">
    <property type="entry name" value="ANAEROBIC SULFATASE-MATURATING ENZYME HOMOLOG ASLB-RELATED"/>
    <property type="match status" value="1"/>
</dbReference>
<keyword evidence="4" id="KW-0408">Iron</keyword>
<evidence type="ECO:0000256" key="5">
    <source>
        <dbReference type="ARBA" id="ARBA00023014"/>
    </source>
</evidence>
<comment type="caution">
    <text evidence="8">The sequence shown here is derived from an EMBL/GenBank/DDBJ whole genome shotgun (WGS) entry which is preliminary data.</text>
</comment>
<evidence type="ECO:0000256" key="1">
    <source>
        <dbReference type="ARBA" id="ARBA00001966"/>
    </source>
</evidence>
<dbReference type="SFLD" id="SFLDG01067">
    <property type="entry name" value="SPASM/twitch_domain_containing"/>
    <property type="match status" value="1"/>
</dbReference>
<protein>
    <submittedName>
        <fullName evidence="8">Radical SAM/SPASM domain-containing protein</fullName>
    </submittedName>
</protein>
<dbReference type="InterPro" id="IPR023885">
    <property type="entry name" value="4Fe4S-binding_SPASM_dom"/>
</dbReference>
<dbReference type="Pfam" id="PF13186">
    <property type="entry name" value="SPASM"/>
    <property type="match status" value="1"/>
</dbReference>
<accession>A0A2P8QYP6</accession>
<keyword evidence="3" id="KW-0479">Metal-binding</keyword>
<comment type="cofactor">
    <cofactor evidence="1">
        <name>[4Fe-4S] cluster</name>
        <dbReference type="ChEBI" id="CHEBI:49883"/>
    </cofactor>
</comment>
<dbReference type="GO" id="GO:0016491">
    <property type="term" value="F:oxidoreductase activity"/>
    <property type="evidence" value="ECO:0007669"/>
    <property type="project" value="InterPro"/>
</dbReference>
<evidence type="ECO:0000313" key="8">
    <source>
        <dbReference type="EMBL" id="PSM51367.1"/>
    </source>
</evidence>
<evidence type="ECO:0000256" key="2">
    <source>
        <dbReference type="ARBA" id="ARBA00022691"/>
    </source>
</evidence>
<dbReference type="NCBIfam" id="TIGR04085">
    <property type="entry name" value="rSAM_more_4Fe4S"/>
    <property type="match status" value="1"/>
</dbReference>
<evidence type="ECO:0000256" key="4">
    <source>
        <dbReference type="ARBA" id="ARBA00023004"/>
    </source>
</evidence>
<sequence length="588" mass="68764">MMSKEFFTHTNLTFVPNSFCNFGCKYCYLGKLTENKDKNGDVISSLKKILEKITDDGVLVSSLNLHGAEVTTLPREILEGIFQTYQDYTQKYKVQLKSLNKHGENGIGIKTNLYNFDKLRDLFLKYNVFVSGSFDLPFTHHEKFRVLKNGKSTLDRVRENVLLLSKYPKNLQQISCTIGKFALLHFDEFCDDLEWLDEQGFDMVGKFYIMFIYDSANSHFKTGLSDDEMVLFYEKLLKRFKGTKFEDGIYYNWFKEFTHGYCSHQINCGATNHLYQKSGDVYPCHRSQPDGRLKYGNIFEKGFLEITKSGIEKMKNYEASNKAIHSDCMECDYFHICNMGCPVERMDRKSSKSYTCKLQLALYKAQPKRFKADKVASIRARDAYINQMQPNVYLDEKVARPMRFNPEMIEVKNSLNAIIQRDEKLKTLYKNGAIKLRINDNELIPLFSTTKLRKQLNINLFKSDKLEILVEYEYMGLNDSDENSLFIMFLNNTSVVYGDEQRVKMSHIGEYIVHKSKGVKEDGHYVFNINEFFLKTSNKFLNEEFANLVCFTTTNARAVHYKKQSLNAFYHLEAINLPFHEFRFNYKE</sequence>
<evidence type="ECO:0000259" key="7">
    <source>
        <dbReference type="Pfam" id="PF13186"/>
    </source>
</evidence>
<keyword evidence="2" id="KW-0949">S-adenosyl-L-methionine</keyword>
<keyword evidence="9" id="KW-1185">Reference proteome</keyword>